<protein>
    <recommendedName>
        <fullName evidence="1">Methyltransferase type 11 domain-containing protein</fullName>
    </recommendedName>
</protein>
<dbReference type="SUPFAM" id="SSF53335">
    <property type="entry name" value="S-adenosyl-L-methionine-dependent methyltransferases"/>
    <property type="match status" value="1"/>
</dbReference>
<keyword evidence="3" id="KW-1185">Reference proteome</keyword>
<dbReference type="InterPro" id="IPR029063">
    <property type="entry name" value="SAM-dependent_MTases_sf"/>
</dbReference>
<dbReference type="PANTHER" id="PTHR42912">
    <property type="entry name" value="METHYLTRANSFERASE"/>
    <property type="match status" value="1"/>
</dbReference>
<dbReference type="EMBL" id="QMIE01000002">
    <property type="protein sequence ID" value="TVM19215.1"/>
    <property type="molecule type" value="Genomic_DNA"/>
</dbReference>
<dbReference type="CDD" id="cd02440">
    <property type="entry name" value="AdoMet_MTases"/>
    <property type="match status" value="1"/>
</dbReference>
<gene>
    <name evidence="2" type="ORF">DPQ33_02315</name>
</gene>
<dbReference type="RefSeq" id="WP_144301573.1">
    <property type="nucleotide sequence ID" value="NZ_QMIE01000002.1"/>
</dbReference>
<comment type="caution">
    <text evidence="2">The sequence shown here is derived from an EMBL/GenBank/DDBJ whole genome shotgun (WGS) entry which is preliminary data.</text>
</comment>
<dbReference type="Gene3D" id="3.40.50.150">
    <property type="entry name" value="Vaccinia Virus protein VP39"/>
    <property type="match status" value="1"/>
</dbReference>
<dbReference type="GO" id="GO:0008757">
    <property type="term" value="F:S-adenosylmethionine-dependent methyltransferase activity"/>
    <property type="evidence" value="ECO:0007669"/>
    <property type="project" value="InterPro"/>
</dbReference>
<dbReference type="AlphaFoldDB" id="A0A7M3MIK4"/>
<feature type="domain" description="Methyltransferase type 11" evidence="1">
    <location>
        <begin position="51"/>
        <end position="147"/>
    </location>
</feature>
<organism evidence="2 3">
    <name type="scientific">Oceanidesulfovibrio indonesiensis</name>
    <dbReference type="NCBI Taxonomy" id="54767"/>
    <lineage>
        <taxon>Bacteria</taxon>
        <taxon>Pseudomonadati</taxon>
        <taxon>Thermodesulfobacteriota</taxon>
        <taxon>Desulfovibrionia</taxon>
        <taxon>Desulfovibrionales</taxon>
        <taxon>Desulfovibrionaceae</taxon>
        <taxon>Oceanidesulfovibrio</taxon>
    </lineage>
</organism>
<name>A0A7M3MIK4_9BACT</name>
<evidence type="ECO:0000259" key="1">
    <source>
        <dbReference type="Pfam" id="PF08241"/>
    </source>
</evidence>
<sequence>MVFEQRIPEGRELETDTLGVFAKVSAWTGKAAAWRVNRILRLDPDAPLRLLDIGTGPGAIPLHFKAFRPKVTLTGLDVALPMLTKAQNLANRLDRHAFFIQAEGERMPFADASFDVVTSFYAMHHMDDPGAMLAEVDRVLTPGGVFLLIDFRRDMARARFRAMNALWKTAFLLSPGRNGLEESVRSAWTTDEIRGILGTRSIRRFTIRAGGSELWITAGLQG</sequence>
<dbReference type="InterPro" id="IPR013216">
    <property type="entry name" value="Methyltransf_11"/>
</dbReference>
<reference evidence="2 3" key="1">
    <citation type="submission" date="2018-06" db="EMBL/GenBank/DDBJ databases">
        <title>Complete genome of Desulfovibrio indonesiensis P37SLT.</title>
        <authorList>
            <person name="Crispim J.S."/>
            <person name="Vidigal P.M.P."/>
            <person name="Silva L.C.F."/>
            <person name="Laguardia C.N."/>
            <person name="Araujo L.C."/>
            <person name="Dias R.S."/>
            <person name="Sousa M.P."/>
            <person name="Paula S.O."/>
            <person name="Silva C."/>
        </authorList>
    </citation>
    <scope>NUCLEOTIDE SEQUENCE [LARGE SCALE GENOMIC DNA]</scope>
    <source>
        <strain evidence="2 3">P37SLT</strain>
    </source>
</reference>
<evidence type="ECO:0000313" key="2">
    <source>
        <dbReference type="EMBL" id="TVM19215.1"/>
    </source>
</evidence>
<accession>A0A7M3MIK4</accession>
<dbReference type="Proteomes" id="UP000448292">
    <property type="component" value="Unassembled WGS sequence"/>
</dbReference>
<dbReference type="Pfam" id="PF08241">
    <property type="entry name" value="Methyltransf_11"/>
    <property type="match status" value="1"/>
</dbReference>
<proteinExistence type="predicted"/>
<evidence type="ECO:0000313" key="3">
    <source>
        <dbReference type="Proteomes" id="UP000448292"/>
    </source>
</evidence>
<dbReference type="OrthoDB" id="262045at2"/>
<dbReference type="InterPro" id="IPR050508">
    <property type="entry name" value="Methyltransf_Superfamily"/>
</dbReference>